<evidence type="ECO:0000313" key="3">
    <source>
        <dbReference type="Proteomes" id="UP001500631"/>
    </source>
</evidence>
<dbReference type="Proteomes" id="UP001500631">
    <property type="component" value="Unassembled WGS sequence"/>
</dbReference>
<gene>
    <name evidence="2" type="ORF">GCM10023338_03140</name>
</gene>
<evidence type="ECO:0000256" key="1">
    <source>
        <dbReference type="SAM" id="Phobius"/>
    </source>
</evidence>
<comment type="caution">
    <text evidence="2">The sequence shown here is derived from an EMBL/GenBank/DDBJ whole genome shotgun (WGS) entry which is preliminary data.</text>
</comment>
<keyword evidence="1" id="KW-0472">Membrane</keyword>
<accession>A0ABP9MG93</accession>
<protein>
    <submittedName>
        <fullName evidence="2">Uncharacterized protein</fullName>
    </submittedName>
</protein>
<keyword evidence="1" id="KW-0812">Transmembrane</keyword>
<reference evidence="3" key="1">
    <citation type="journal article" date="2019" name="Int. J. Syst. Evol. Microbiol.">
        <title>The Global Catalogue of Microorganisms (GCM) 10K type strain sequencing project: providing services to taxonomists for standard genome sequencing and annotation.</title>
        <authorList>
            <consortium name="The Broad Institute Genomics Platform"/>
            <consortium name="The Broad Institute Genome Sequencing Center for Infectious Disease"/>
            <person name="Wu L."/>
            <person name="Ma J."/>
        </authorList>
    </citation>
    <scope>NUCLEOTIDE SEQUENCE [LARGE SCALE GENOMIC DNA]</scope>
    <source>
        <strain evidence="3">JCM 18424</strain>
    </source>
</reference>
<dbReference type="RefSeq" id="WP_171973689.1">
    <property type="nucleotide sequence ID" value="NZ_BAABKE010000001.1"/>
</dbReference>
<name>A0ABP9MG93_9GAMM</name>
<dbReference type="EMBL" id="BAABKE010000001">
    <property type="protein sequence ID" value="GAA5094619.1"/>
    <property type="molecule type" value="Genomic_DNA"/>
</dbReference>
<proteinExistence type="predicted"/>
<feature type="transmembrane region" description="Helical" evidence="1">
    <location>
        <begin position="12"/>
        <end position="29"/>
    </location>
</feature>
<evidence type="ECO:0000313" key="2">
    <source>
        <dbReference type="EMBL" id="GAA5094619.1"/>
    </source>
</evidence>
<sequence>MRRREEKQKKSFGWLYIIVIAVFIGWVMMDDYGAGIFENESIEVPMP</sequence>
<keyword evidence="1" id="KW-1133">Transmembrane helix</keyword>
<organism evidence="2 3">
    <name type="scientific">Wohlfahrtiimonas larvae</name>
    <dbReference type="NCBI Taxonomy" id="1157986"/>
    <lineage>
        <taxon>Bacteria</taxon>
        <taxon>Pseudomonadati</taxon>
        <taxon>Pseudomonadota</taxon>
        <taxon>Gammaproteobacteria</taxon>
        <taxon>Cardiobacteriales</taxon>
        <taxon>Ignatzschineriaceae</taxon>
        <taxon>Wohlfahrtiimonas</taxon>
    </lineage>
</organism>
<keyword evidence="3" id="KW-1185">Reference proteome</keyword>